<dbReference type="CDD" id="cd03130">
    <property type="entry name" value="GATase1_CobB"/>
    <property type="match status" value="1"/>
</dbReference>
<dbReference type="InterPro" id="IPR004484">
    <property type="entry name" value="CbiA/CobB_synth"/>
</dbReference>
<dbReference type="InterPro" id="IPR002586">
    <property type="entry name" value="CobQ/CobB/MinD/ParA_Nub-bd_dom"/>
</dbReference>
<keyword evidence="5 7" id="KW-0460">Magnesium</keyword>
<reference evidence="10 11" key="2">
    <citation type="submission" date="2018-06" db="EMBL/GenBank/DDBJ databases">
        <title>Metagenomic assembly of (sub)arctic Cyanobacteria and their associated microbiome from non-axenic cultures.</title>
        <authorList>
            <person name="Baurain D."/>
        </authorList>
    </citation>
    <scope>NUCLEOTIDE SEQUENCE [LARGE SCALE GENOMIC DNA]</scope>
    <source>
        <strain evidence="10">ULC027bin1</strain>
    </source>
</reference>
<comment type="miscellaneous">
    <text evidence="7">The a and c carboxylates of cobyrinate are activated for nucleophilic attack via formation of a phosphorylated intermediate by ATP. CbiA catalyzes first the amidation of the c-carboxylate, and then that of the a-carboxylate.</text>
</comment>
<dbReference type="Pfam" id="PF01656">
    <property type="entry name" value="CbiA"/>
    <property type="match status" value="1"/>
</dbReference>
<keyword evidence="7" id="KW-0169">Cobalamin biosynthesis</keyword>
<comment type="domain">
    <text evidence="7">Comprises of two domains. The C-terminal domain contains the binding site for glutamine and catalyzes the hydrolysis of this substrate to glutamate and ammonia. The N-terminal domain is anticipated to bind ATP and cobyrinate and catalyzes the ultimate synthesis of the diamide product. The ammonia produced via the glutaminase domain is probably translocated to the adjacent domain via a molecular tunnel, where it reacts with an activated intermediate.</text>
</comment>
<evidence type="ECO:0000256" key="7">
    <source>
        <dbReference type="HAMAP-Rule" id="MF_00027"/>
    </source>
</evidence>
<evidence type="ECO:0000259" key="8">
    <source>
        <dbReference type="Pfam" id="PF01656"/>
    </source>
</evidence>
<dbReference type="GO" id="GO:0009236">
    <property type="term" value="P:cobalamin biosynthetic process"/>
    <property type="evidence" value="ECO:0007669"/>
    <property type="project" value="UniProtKB-UniRule"/>
</dbReference>
<dbReference type="Pfam" id="PF07685">
    <property type="entry name" value="GATase_3"/>
    <property type="match status" value="1"/>
</dbReference>
<dbReference type="PROSITE" id="PS51274">
    <property type="entry name" value="GATASE_COBBQ"/>
    <property type="match status" value="1"/>
</dbReference>
<dbReference type="EC" id="6.3.5.11" evidence="7"/>
<comment type="caution">
    <text evidence="10">The sequence shown here is derived from an EMBL/GenBank/DDBJ whole genome shotgun (WGS) entry which is preliminary data.</text>
</comment>
<comment type="function">
    <text evidence="7">Catalyzes the ATP-dependent amidation of the two carboxylate groups at positions a and c of cobyrinate, using either L-glutamine or ammonia as the nitrogen source.</text>
</comment>
<dbReference type="AlphaFoldDB" id="A0A2W4WVR4"/>
<evidence type="ECO:0000259" key="9">
    <source>
        <dbReference type="Pfam" id="PF07685"/>
    </source>
</evidence>
<sequence>MSIILAGDRSGTGKTTLTLALLAALKQRDSPGRLRDRTVQSFKVGPDYIDPMFHATITGRPCYSLDTVLTSESYVQQSFHTHCTAVDNVVIEGVMGLFDGATGVDDTASTAHVARLLNLPVLLVVDCGRMSRSLAALVQGYRDFDARVNVVGVVLNRVGSDRHLQLLRNALAAIDMPIFGVFRREKDIQLPDRHLGLVPTGEIEGFDKISDRLAVLGERCFDWEKLERLWLASGKIESRKEREEKGRRGEKVRIAIAHDKAFNFYYPDNFETLEAQGAELIYWSPLKDSSLPDASGFYFGGGFPEVFAADLSANGPMIAAIRQAIQQGMPTYAECGGLMYLSDSIVDFDGRAWPMVGVIPQTVKMGGRLALGYREAIALTNGPLLTQSQTVIGHEFHRSSIVEPLKQPIYKTRRYWGEADDAQLEGYYLPHLHASYTHLHWGHRPDIAQRFVQQCAAYAAQPVGSQ</sequence>
<evidence type="ECO:0000256" key="1">
    <source>
        <dbReference type="ARBA" id="ARBA00001946"/>
    </source>
</evidence>
<keyword evidence="4 7" id="KW-0067">ATP-binding</keyword>
<dbReference type="Proteomes" id="UP000249794">
    <property type="component" value="Unassembled WGS sequence"/>
</dbReference>
<dbReference type="SUPFAM" id="SSF52317">
    <property type="entry name" value="Class I glutamine amidotransferase-like"/>
    <property type="match status" value="1"/>
</dbReference>
<evidence type="ECO:0000256" key="2">
    <source>
        <dbReference type="ARBA" id="ARBA00022598"/>
    </source>
</evidence>
<evidence type="ECO:0000256" key="5">
    <source>
        <dbReference type="ARBA" id="ARBA00022842"/>
    </source>
</evidence>
<keyword evidence="2 7" id="KW-0436">Ligase</keyword>
<comment type="similarity">
    <text evidence="7">Belongs to the CobB/CbiA family.</text>
</comment>
<dbReference type="InterPro" id="IPR011698">
    <property type="entry name" value="GATase_3"/>
</dbReference>
<dbReference type="NCBIfam" id="NF002204">
    <property type="entry name" value="PRK01077.1"/>
    <property type="match status" value="1"/>
</dbReference>
<keyword evidence="3 7" id="KW-0547">Nucleotide-binding</keyword>
<gene>
    <name evidence="7" type="primary">cbiA</name>
    <name evidence="10" type="ORF">DCF15_19330</name>
</gene>
<dbReference type="Gene3D" id="3.40.50.300">
    <property type="entry name" value="P-loop containing nucleotide triphosphate hydrolases"/>
    <property type="match status" value="1"/>
</dbReference>
<accession>A0A2W4WVR4</accession>
<dbReference type="NCBIfam" id="TIGR00379">
    <property type="entry name" value="cobB"/>
    <property type="match status" value="1"/>
</dbReference>
<evidence type="ECO:0000256" key="4">
    <source>
        <dbReference type="ARBA" id="ARBA00022840"/>
    </source>
</evidence>
<evidence type="ECO:0000313" key="11">
    <source>
        <dbReference type="Proteomes" id="UP000249794"/>
    </source>
</evidence>
<dbReference type="InterPro" id="IPR029062">
    <property type="entry name" value="Class_I_gatase-like"/>
</dbReference>
<evidence type="ECO:0000256" key="6">
    <source>
        <dbReference type="ARBA" id="ARBA00022962"/>
    </source>
</evidence>
<dbReference type="UniPathway" id="UPA00148">
    <property type="reaction ID" value="UER00231"/>
</dbReference>
<proteinExistence type="inferred from homology"/>
<name>A0A2W4WVR4_9CYAN</name>
<feature type="domain" description="CobB/CobQ-like glutamine amidotransferase" evidence="9">
    <location>
        <begin position="253"/>
        <end position="444"/>
    </location>
</feature>
<dbReference type="PANTHER" id="PTHR43873">
    <property type="entry name" value="COBYRINATE A,C-DIAMIDE SYNTHASE"/>
    <property type="match status" value="1"/>
</dbReference>
<comment type="pathway">
    <text evidence="7">Cofactor biosynthesis; adenosylcobalamin biosynthesis; cob(II)yrinate a,c-diamide from sirohydrochlorin (anaerobic route): step 10/10.</text>
</comment>
<evidence type="ECO:0000256" key="3">
    <source>
        <dbReference type="ARBA" id="ARBA00022741"/>
    </source>
</evidence>
<dbReference type="SUPFAM" id="SSF52540">
    <property type="entry name" value="P-loop containing nucleoside triphosphate hydrolases"/>
    <property type="match status" value="1"/>
</dbReference>
<dbReference type="InterPro" id="IPR027417">
    <property type="entry name" value="P-loop_NTPase"/>
</dbReference>
<dbReference type="EMBL" id="QBMP01000282">
    <property type="protein sequence ID" value="PZO47207.1"/>
    <property type="molecule type" value="Genomic_DNA"/>
</dbReference>
<protein>
    <recommendedName>
        <fullName evidence="7">Cobyrinate a,c-diamide synthase</fullName>
        <ecNumber evidence="7">6.3.5.11</ecNumber>
    </recommendedName>
    <alternativeName>
        <fullName evidence="7">Cobyrinic acid a,c-diamide synthetase</fullName>
    </alternativeName>
</protein>
<comment type="cofactor">
    <cofactor evidence="1 7">
        <name>Mg(2+)</name>
        <dbReference type="ChEBI" id="CHEBI:18420"/>
    </cofactor>
</comment>
<reference evidence="11" key="1">
    <citation type="submission" date="2018-04" db="EMBL/GenBank/DDBJ databases">
        <authorList>
            <person name="Cornet L."/>
        </authorList>
    </citation>
    <scope>NUCLEOTIDE SEQUENCE [LARGE SCALE GENOMIC DNA]</scope>
</reference>
<evidence type="ECO:0000313" key="10">
    <source>
        <dbReference type="EMBL" id="PZO47207.1"/>
    </source>
</evidence>
<comment type="catalytic activity">
    <reaction evidence="7">
        <text>cob(II)yrinate + 2 L-glutamine + 2 ATP + 2 H2O = cob(II)yrinate a,c diamide + 2 L-glutamate + 2 ADP + 2 phosphate + 2 H(+)</text>
        <dbReference type="Rhea" id="RHEA:26289"/>
        <dbReference type="ChEBI" id="CHEBI:15377"/>
        <dbReference type="ChEBI" id="CHEBI:15378"/>
        <dbReference type="ChEBI" id="CHEBI:29985"/>
        <dbReference type="ChEBI" id="CHEBI:30616"/>
        <dbReference type="ChEBI" id="CHEBI:43474"/>
        <dbReference type="ChEBI" id="CHEBI:58359"/>
        <dbReference type="ChEBI" id="CHEBI:58537"/>
        <dbReference type="ChEBI" id="CHEBI:58894"/>
        <dbReference type="ChEBI" id="CHEBI:456216"/>
        <dbReference type="EC" id="6.3.5.11"/>
    </reaction>
</comment>
<dbReference type="PANTHER" id="PTHR43873:SF1">
    <property type="entry name" value="COBYRINATE A,C-DIAMIDE SYNTHASE"/>
    <property type="match status" value="1"/>
</dbReference>
<dbReference type="Gene3D" id="3.40.50.880">
    <property type="match status" value="1"/>
</dbReference>
<organism evidence="10 11">
    <name type="scientific">Phormidesmis priestleyi</name>
    <dbReference type="NCBI Taxonomy" id="268141"/>
    <lineage>
        <taxon>Bacteria</taxon>
        <taxon>Bacillati</taxon>
        <taxon>Cyanobacteriota</taxon>
        <taxon>Cyanophyceae</taxon>
        <taxon>Leptolyngbyales</taxon>
        <taxon>Leptolyngbyaceae</taxon>
        <taxon>Phormidesmis</taxon>
    </lineage>
</organism>
<dbReference type="HAMAP" id="MF_00027">
    <property type="entry name" value="CobB_CbiA"/>
    <property type="match status" value="1"/>
</dbReference>
<feature type="site" description="Increases nucleophilicity of active site Cys" evidence="7">
    <location>
        <position position="438"/>
    </location>
</feature>
<dbReference type="GO" id="GO:0005524">
    <property type="term" value="F:ATP binding"/>
    <property type="evidence" value="ECO:0007669"/>
    <property type="project" value="UniProtKB-UniRule"/>
</dbReference>
<keyword evidence="6 7" id="KW-0315">Glutamine amidotransferase</keyword>
<dbReference type="GO" id="GO:0042242">
    <property type="term" value="F:cobyrinic acid a,c-diamide synthase activity"/>
    <property type="evidence" value="ECO:0007669"/>
    <property type="project" value="UniProtKB-UniRule"/>
</dbReference>
<feature type="active site" description="Nucleophile" evidence="7">
    <location>
        <position position="335"/>
    </location>
</feature>
<feature type="domain" description="CobQ/CobB/MinD/ParA nucleotide binding" evidence="8">
    <location>
        <begin position="3"/>
        <end position="195"/>
    </location>
</feature>